<gene>
    <name evidence="1" type="primary">psbH</name>
</gene>
<dbReference type="AlphaFoldDB" id="A0A6G7KW90"/>
<accession>A0A6G7KW90</accession>
<organism evidence="1">
    <name type="scientific">Chamaegastrodia shikokiana</name>
    <dbReference type="NCBI Taxonomy" id="1127247"/>
    <lineage>
        <taxon>Eukaryota</taxon>
        <taxon>Viridiplantae</taxon>
        <taxon>Streptophyta</taxon>
        <taxon>Embryophyta</taxon>
        <taxon>Tracheophyta</taxon>
        <taxon>Spermatophyta</taxon>
        <taxon>Magnoliopsida</taxon>
        <taxon>Liliopsida</taxon>
        <taxon>Asparagales</taxon>
        <taxon>Orchidaceae</taxon>
        <taxon>Orchidoideae</taxon>
        <taxon>Cranichideae</taxon>
        <taxon>Goodyerinae</taxon>
        <taxon>Chamaegastrodia</taxon>
    </lineage>
</organism>
<dbReference type="GO" id="GO:0042301">
    <property type="term" value="F:phosphate ion binding"/>
    <property type="evidence" value="ECO:0007669"/>
    <property type="project" value="InterPro"/>
</dbReference>
<evidence type="ECO:0000313" key="1">
    <source>
        <dbReference type="EMBL" id="QII89624.1"/>
    </source>
</evidence>
<dbReference type="GO" id="GO:0009523">
    <property type="term" value="C:photosystem II"/>
    <property type="evidence" value="ECO:0007669"/>
    <property type="project" value="InterPro"/>
</dbReference>
<dbReference type="InterPro" id="IPR036863">
    <property type="entry name" value="PSII_PsbH_sf"/>
</dbReference>
<dbReference type="GeneID" id="54101848"/>
<dbReference type="Gene3D" id="1.20.5.880">
    <property type="entry name" value="Photosystem II reaction center protein H"/>
    <property type="match status" value="1"/>
</dbReference>
<geneLocation type="chloroplast" evidence="1"/>
<protein>
    <submittedName>
        <fullName evidence="1">Photosystem II subunit H</fullName>
    </submittedName>
</protein>
<dbReference type="RefSeq" id="YP_009747944.1">
    <property type="nucleotide sequence ID" value="NC_046802.1"/>
</dbReference>
<sequence length="61" mass="6866">MATKTAESSSRSGPRRTDIGSLLETIEFKIWKSSPWVGDYTAYGSRNDSICNISIYSFRNL</sequence>
<reference evidence="1" key="1">
    <citation type="journal article" date="2020" name="Front. Plant Sci.">
        <title>Plastome Evolution and Phylogeny of Orchidaceae, With 24 New Sequences.</title>
        <authorList>
            <person name="Kim Y.-K."/>
            <person name="Jo S."/>
            <person name="Cheon S.-H."/>
            <person name="Joo M.-J."/>
            <person name="Hong J.-R."/>
            <person name="Kwak M."/>
            <person name="Kim K.-J."/>
        </authorList>
    </citation>
    <scope>NUCLEOTIDE SEQUENCE</scope>
</reference>
<dbReference type="EMBL" id="MN200367">
    <property type="protein sequence ID" value="QII89624.1"/>
    <property type="molecule type" value="Genomic_DNA"/>
</dbReference>
<keyword evidence="1" id="KW-0934">Plastid</keyword>
<dbReference type="GO" id="GO:0050821">
    <property type="term" value="P:protein stabilization"/>
    <property type="evidence" value="ECO:0007669"/>
    <property type="project" value="InterPro"/>
</dbReference>
<keyword evidence="1" id="KW-0150">Chloroplast</keyword>
<dbReference type="GO" id="GO:0015979">
    <property type="term" value="P:photosynthesis"/>
    <property type="evidence" value="ECO:0007669"/>
    <property type="project" value="InterPro"/>
</dbReference>
<name>A0A6G7KW90_9ASPA</name>
<proteinExistence type="predicted"/>